<dbReference type="OMA" id="GSNRVVW"/>
<feature type="region of interest" description="Disordered" evidence="1">
    <location>
        <begin position="32"/>
        <end position="63"/>
    </location>
</feature>
<feature type="domain" description="DUF7950" evidence="2">
    <location>
        <begin position="155"/>
        <end position="292"/>
    </location>
</feature>
<evidence type="ECO:0000256" key="1">
    <source>
        <dbReference type="SAM" id="MobiDB-lite"/>
    </source>
</evidence>
<evidence type="ECO:0000259" key="2">
    <source>
        <dbReference type="Pfam" id="PF25821"/>
    </source>
</evidence>
<dbReference type="OrthoDB" id="1898295at2759"/>
<accession>A0A2P6S665</accession>
<protein>
    <recommendedName>
        <fullName evidence="2">DUF7950 domain-containing protein</fullName>
    </recommendedName>
</protein>
<organism evidence="3 4">
    <name type="scientific">Rosa chinensis</name>
    <name type="common">China rose</name>
    <dbReference type="NCBI Taxonomy" id="74649"/>
    <lineage>
        <taxon>Eukaryota</taxon>
        <taxon>Viridiplantae</taxon>
        <taxon>Streptophyta</taxon>
        <taxon>Embryophyta</taxon>
        <taxon>Tracheophyta</taxon>
        <taxon>Spermatophyta</taxon>
        <taxon>Magnoliopsida</taxon>
        <taxon>eudicotyledons</taxon>
        <taxon>Gunneridae</taxon>
        <taxon>Pentapetalae</taxon>
        <taxon>rosids</taxon>
        <taxon>fabids</taxon>
        <taxon>Rosales</taxon>
        <taxon>Rosaceae</taxon>
        <taxon>Rosoideae</taxon>
        <taxon>Rosoideae incertae sedis</taxon>
        <taxon>Rosa</taxon>
    </lineage>
</organism>
<dbReference type="EMBL" id="PDCK01000040">
    <property type="protein sequence ID" value="PRQ54180.1"/>
    <property type="molecule type" value="Genomic_DNA"/>
</dbReference>
<dbReference type="STRING" id="74649.A0A2P6S665"/>
<proteinExistence type="predicted"/>
<sequence>MEGGGEGWRRMISGAEDKYVLNQIMLRFRPIAPKPVTGGSDSGEPPTGRSNALASRGRTKRKYVRVRKNVNGEEESGRERVDSKRVVTLQLLPEIEKSGDYSSDQSTDGGSSCEFDSSIGTNHQWLSLSKIGRENYMRADSAADPAALMDQMGGVESWVTVECVTGTCMKAPPPQGLGIITTDEERMRSLDVDTCPGFVSDGWNRVWWLNGAFRRMVMMAWQQQLPEIAVWLAMNEELPYTHSAFTCQVKLRYTVGNKEKEKYYHSQMVPCDLWRMDGGGFAWRLDVKAALTLAVDAAPLHI</sequence>
<evidence type="ECO:0000313" key="4">
    <source>
        <dbReference type="Proteomes" id="UP000238479"/>
    </source>
</evidence>
<dbReference type="Proteomes" id="UP000238479">
    <property type="component" value="Chromosome 2"/>
</dbReference>
<dbReference type="PANTHER" id="PTHR33595">
    <property type="entry name" value="VON WILLEBRAND FACTOR A DOMAIN PROTEIN"/>
    <property type="match status" value="1"/>
</dbReference>
<dbReference type="Gramene" id="PRQ54180">
    <property type="protein sequence ID" value="PRQ54180"/>
    <property type="gene ID" value="RchiOBHm_Chr2g0174661"/>
</dbReference>
<reference evidence="3 4" key="1">
    <citation type="journal article" date="2018" name="Nat. Genet.">
        <title>The Rosa genome provides new insights in the design of modern roses.</title>
        <authorList>
            <person name="Bendahmane M."/>
        </authorList>
    </citation>
    <scope>NUCLEOTIDE SEQUENCE [LARGE SCALE GENOMIC DNA]</scope>
    <source>
        <strain evidence="4">cv. Old Blush</strain>
    </source>
</reference>
<dbReference type="PANTHER" id="PTHR33595:SF27">
    <property type="match status" value="1"/>
</dbReference>
<gene>
    <name evidence="3" type="ORF">RchiOBHm_Chr2g0174661</name>
</gene>
<comment type="caution">
    <text evidence="3">The sequence shown here is derived from an EMBL/GenBank/DDBJ whole genome shotgun (WGS) entry which is preliminary data.</text>
</comment>
<evidence type="ECO:0000313" key="3">
    <source>
        <dbReference type="EMBL" id="PRQ54180.1"/>
    </source>
</evidence>
<dbReference type="AlphaFoldDB" id="A0A2P6S665"/>
<dbReference type="InterPro" id="IPR057710">
    <property type="entry name" value="DUF7950"/>
</dbReference>
<keyword evidence="4" id="KW-1185">Reference proteome</keyword>
<dbReference type="Pfam" id="PF25821">
    <property type="entry name" value="DUF7950"/>
    <property type="match status" value="1"/>
</dbReference>
<name>A0A2P6S665_ROSCH</name>